<dbReference type="EMBL" id="CAJC01000137">
    <property type="protein sequence ID" value="CCI53030.1"/>
    <property type="molecule type" value="Genomic_DNA"/>
</dbReference>
<dbReference type="AlphaFoldDB" id="A0A077MAZ8"/>
<dbReference type="EMBL" id="CAJC01000178">
    <property type="protein sequence ID" value="CCI54233.1"/>
    <property type="molecule type" value="Genomic_DNA"/>
</dbReference>
<evidence type="ECO:0000313" key="3">
    <source>
        <dbReference type="EMBL" id="CCI54233.1"/>
    </source>
</evidence>
<gene>
    <name evidence="1" type="ORF">BN13_1770003</name>
    <name evidence="2" type="ORF">BN13_280027</name>
    <name evidence="3" type="ORF">BN13_650001</name>
    <name evidence="4" type="ORF">BN13_730008</name>
</gene>
<reference evidence="2" key="1">
    <citation type="submission" date="2012-05" db="EMBL/GenBank/DDBJ databases">
        <authorList>
            <person name="McIlroy S."/>
        </authorList>
    </citation>
    <scope>NUCLEOTIDE SEQUENCE</scope>
    <source>
        <strain evidence="2">Ben 74</strain>
    </source>
</reference>
<reference evidence="2 5" key="2">
    <citation type="journal article" date="2013" name="ISME J.">
        <title>A metabolic model for members of the genus Tetrasphaera involved in enhanced biological phosphorus removal.</title>
        <authorList>
            <person name="Kristiansen R."/>
            <person name="Nguyen H.T.T."/>
            <person name="Saunders A.M."/>
            <person name="Nielsen J.L."/>
            <person name="Wimmer R."/>
            <person name="Le V.Q."/>
            <person name="McIlroy S.J."/>
            <person name="Petrovski S."/>
            <person name="Seviour R.J."/>
            <person name="Calteau A."/>
            <person name="Nielsen K.L."/>
            <person name="Nielsen P.H."/>
        </authorList>
    </citation>
    <scope>NUCLEOTIDE SEQUENCE [LARGE SCALE GENOMIC DNA]</scope>
    <source>
        <strain evidence="2 5">Ben 74</strain>
    </source>
</reference>
<protein>
    <submittedName>
        <fullName evidence="2">Uncharacterized protein</fullName>
    </submittedName>
</protein>
<evidence type="ECO:0000313" key="2">
    <source>
        <dbReference type="EMBL" id="CCI53030.1"/>
    </source>
</evidence>
<dbReference type="Proteomes" id="UP000035720">
    <property type="component" value="Unassembled WGS sequence"/>
</dbReference>
<dbReference type="EMBL" id="CAJC01000187">
    <property type="protein sequence ID" value="CCI54478.1"/>
    <property type="molecule type" value="Genomic_DNA"/>
</dbReference>
<evidence type="ECO:0000313" key="4">
    <source>
        <dbReference type="EMBL" id="CCI54478.1"/>
    </source>
</evidence>
<keyword evidence="5" id="KW-1185">Reference proteome</keyword>
<proteinExistence type="predicted"/>
<organism evidence="2 5">
    <name type="scientific">Nostocoides jenkinsii Ben 74</name>
    <dbReference type="NCBI Taxonomy" id="1193518"/>
    <lineage>
        <taxon>Bacteria</taxon>
        <taxon>Bacillati</taxon>
        <taxon>Actinomycetota</taxon>
        <taxon>Actinomycetes</taxon>
        <taxon>Micrococcales</taxon>
        <taxon>Intrasporangiaceae</taxon>
        <taxon>Nostocoides</taxon>
    </lineage>
</organism>
<evidence type="ECO:0000313" key="5">
    <source>
        <dbReference type="Proteomes" id="UP000035720"/>
    </source>
</evidence>
<name>A0A077MAZ8_9MICO</name>
<comment type="caution">
    <text evidence="2">The sequence shown here is derived from an EMBL/GenBank/DDBJ whole genome shotgun (WGS) entry which is preliminary data.</text>
</comment>
<evidence type="ECO:0000313" key="1">
    <source>
        <dbReference type="EMBL" id="CCI52465.1"/>
    </source>
</evidence>
<dbReference type="EMBL" id="CAJC01000087">
    <property type="protein sequence ID" value="CCI52465.1"/>
    <property type="molecule type" value="Genomic_DNA"/>
</dbReference>
<accession>A0A077MAZ8</accession>
<sequence length="58" mass="6711">MFSRIRGYVCISQMSQVVVVVVKRASDLHVRFDFRFDSSGICVSQRESFPNRVRLGMI</sequence>